<organism evidence="1 2">
    <name type="scientific">Coemansia nantahalensis</name>
    <dbReference type="NCBI Taxonomy" id="2789366"/>
    <lineage>
        <taxon>Eukaryota</taxon>
        <taxon>Fungi</taxon>
        <taxon>Fungi incertae sedis</taxon>
        <taxon>Zoopagomycota</taxon>
        <taxon>Kickxellomycotina</taxon>
        <taxon>Kickxellomycetes</taxon>
        <taxon>Kickxellales</taxon>
        <taxon>Kickxellaceae</taxon>
        <taxon>Coemansia</taxon>
    </lineage>
</organism>
<gene>
    <name evidence="1" type="ORF">IWQ57_000456</name>
</gene>
<reference evidence="1" key="1">
    <citation type="submission" date="2022-07" db="EMBL/GenBank/DDBJ databases">
        <title>Phylogenomic reconstructions and comparative analyses of Kickxellomycotina fungi.</title>
        <authorList>
            <person name="Reynolds N.K."/>
            <person name="Stajich J.E."/>
            <person name="Barry K."/>
            <person name="Grigoriev I.V."/>
            <person name="Crous P."/>
            <person name="Smith M.E."/>
        </authorList>
    </citation>
    <scope>NUCLEOTIDE SEQUENCE</scope>
    <source>
        <strain evidence="1">CBS 109366</strain>
    </source>
</reference>
<protein>
    <submittedName>
        <fullName evidence="1">Uncharacterized protein</fullName>
    </submittedName>
</protein>
<dbReference type="Proteomes" id="UP001140234">
    <property type="component" value="Unassembled WGS sequence"/>
</dbReference>
<evidence type="ECO:0000313" key="1">
    <source>
        <dbReference type="EMBL" id="KAJ2775357.1"/>
    </source>
</evidence>
<comment type="caution">
    <text evidence="1">The sequence shown here is derived from an EMBL/GenBank/DDBJ whole genome shotgun (WGS) entry which is preliminary data.</text>
</comment>
<keyword evidence="2" id="KW-1185">Reference proteome</keyword>
<proteinExistence type="predicted"/>
<name>A0ACC1K7S2_9FUNG</name>
<accession>A0ACC1K7S2</accession>
<evidence type="ECO:0000313" key="2">
    <source>
        <dbReference type="Proteomes" id="UP001140234"/>
    </source>
</evidence>
<dbReference type="EMBL" id="JANBUJ010000025">
    <property type="protein sequence ID" value="KAJ2775357.1"/>
    <property type="molecule type" value="Genomic_DNA"/>
</dbReference>
<sequence length="608" mass="66819">MTDHQRSRDAPPILRLPVLVMRRVFRHLVDFPAFEWFEDPGVRGMWGYWAMILLPLLSVCRYWRGLACPLYYQYAAGYYGNKGYRSVRRACLKPRIDEVAAPHLRAMVRHVYINFSIDSLLGEDSQRTLDRALGDAVFPGAQQLVIEVDEEVGSVDQELIAAAEAATADGVPRQAAEAIIPEGIESRIIGACARLRAAFPGVVAAHVEETRRRSRRGAMWNFTHRMLQGRTVLMYHPERLVDIAVPQCVEGGLTWISVFRFHLMPSGAALIRRCAATLQTIILSRVTSDAVLEILRDNAGALLVYPRLRELRLALWDPATAVELPGADQLDHVSFPVLERLEAMPRDPHFSELMFRGNRESLVQIRLYLTGRAVTRLHEAGVLDGANARPALRHIDLYRPALGPGGTEGGDWSSDLSRALFERLVWWALTTAPNCSQIELRGWRRLLRPGIGGLELLVARLRGGVRHLDLPVVCTVADVLGLVRRFPHLNYLGVVLGGCAVAGDSSPTAEYVGTAAAAQHSRLRRLAVPISGAAGALQGRHIALVCALVELVPSIRALEPRPAHDDAAARAPDLVALGQDIAAALGSAVEAVRTGVEVKPRTAPPPWV</sequence>